<organism evidence="1">
    <name type="scientific">Fusarium oxysporum f. sp. melonis 26406</name>
    <dbReference type="NCBI Taxonomy" id="1089452"/>
    <lineage>
        <taxon>Eukaryota</taxon>
        <taxon>Fungi</taxon>
        <taxon>Dikarya</taxon>
        <taxon>Ascomycota</taxon>
        <taxon>Pezizomycotina</taxon>
        <taxon>Sordariomycetes</taxon>
        <taxon>Hypocreomycetidae</taxon>
        <taxon>Hypocreales</taxon>
        <taxon>Nectriaceae</taxon>
        <taxon>Fusarium</taxon>
        <taxon>Fusarium oxysporum species complex</taxon>
    </lineage>
</organism>
<evidence type="ECO:0000313" key="1">
    <source>
        <dbReference type="EMBL" id="EXK25367.1"/>
    </source>
</evidence>
<sequence>MDILPCHVIQASVFLGLLSIPEQIREKSLQAIGMLNHCSGPLPQS</sequence>
<protein>
    <submittedName>
        <fullName evidence="1">Uncharacterized protein</fullName>
    </submittedName>
</protein>
<name>W9Z9R2_FUSOX</name>
<reference evidence="1" key="1">
    <citation type="submission" date="2012-04" db="EMBL/GenBank/DDBJ databases">
        <title>The Genome Sequence of Fusarium oxysporum melonis.</title>
        <authorList>
            <consortium name="The Broad Institute Genome Sequencing Platform"/>
            <person name="Ma L.-J."/>
            <person name="Gale L.R."/>
            <person name="Schwartz D.C."/>
            <person name="Zhou S."/>
            <person name="Corby-Kistler H."/>
            <person name="Young S.K."/>
            <person name="Zeng Q."/>
            <person name="Gargeya S."/>
            <person name="Fitzgerald M."/>
            <person name="Haas B."/>
            <person name="Abouelleil A."/>
            <person name="Alvarado L."/>
            <person name="Arachchi H.M."/>
            <person name="Berlin A."/>
            <person name="Brown A."/>
            <person name="Chapman S.B."/>
            <person name="Chen Z."/>
            <person name="Dunbar C."/>
            <person name="Freedman E."/>
            <person name="Gearin G."/>
            <person name="Goldberg J."/>
            <person name="Griggs A."/>
            <person name="Gujja S."/>
            <person name="Heiman D."/>
            <person name="Howarth C."/>
            <person name="Larson L."/>
            <person name="Lui A."/>
            <person name="MacDonald P.J.P."/>
            <person name="Montmayeur A."/>
            <person name="Murphy C."/>
            <person name="Neiman D."/>
            <person name="Pearson M."/>
            <person name="Priest M."/>
            <person name="Roberts A."/>
            <person name="Saif S."/>
            <person name="Shea T."/>
            <person name="Shenoy N."/>
            <person name="Sisk P."/>
            <person name="Stolte C."/>
            <person name="Sykes S."/>
            <person name="Wortman J."/>
            <person name="Nusbaum C."/>
            <person name="Birren B."/>
        </authorList>
    </citation>
    <scope>NUCLEOTIDE SEQUENCE</scope>
    <source>
        <strain evidence="1">26406</strain>
    </source>
</reference>
<proteinExistence type="predicted"/>
<dbReference type="VEuPathDB" id="FungiDB:FOMG_17979"/>
<dbReference type="HOGENOM" id="CLU_3207685_0_0_1"/>
<dbReference type="EMBL" id="JH659407">
    <property type="protein sequence ID" value="EXK25367.1"/>
    <property type="molecule type" value="Genomic_DNA"/>
</dbReference>
<dbReference type="AlphaFoldDB" id="W9Z9R2"/>
<accession>W9Z9R2</accession>
<reference evidence="1" key="2">
    <citation type="submission" date="2012-05" db="EMBL/GenBank/DDBJ databases">
        <title>Annotation of the Genome Sequence of Fusarium oxysporum f. sp. melonis 26406.</title>
        <authorList>
            <consortium name="The Broad Institute Genomics Platform"/>
            <person name="Ma L.-J."/>
            <person name="Corby-Kistler H."/>
            <person name="Broz K."/>
            <person name="Gale L.R."/>
            <person name="Jonkers W."/>
            <person name="O'Donnell K."/>
            <person name="Ploetz R."/>
            <person name="Steinberg C."/>
            <person name="Schwartz D.C."/>
            <person name="VanEtten H."/>
            <person name="Zhou S."/>
            <person name="Young S.K."/>
            <person name="Zeng Q."/>
            <person name="Gargeya S."/>
            <person name="Fitzgerald M."/>
            <person name="Abouelleil A."/>
            <person name="Alvarado L."/>
            <person name="Chapman S.B."/>
            <person name="Gainer-Dewar J."/>
            <person name="Goldberg J."/>
            <person name="Griggs A."/>
            <person name="Gujja S."/>
            <person name="Hansen M."/>
            <person name="Howarth C."/>
            <person name="Imamovic A."/>
            <person name="Ireland A."/>
            <person name="Larimer J."/>
            <person name="McCowan C."/>
            <person name="Murphy C."/>
            <person name="Pearson M."/>
            <person name="Poon T.W."/>
            <person name="Priest M."/>
            <person name="Roberts A."/>
            <person name="Saif S."/>
            <person name="Shea T."/>
            <person name="Sykes S."/>
            <person name="Wortman J."/>
            <person name="Nusbaum C."/>
            <person name="Birren B."/>
        </authorList>
    </citation>
    <scope>NUCLEOTIDE SEQUENCE</scope>
    <source>
        <strain evidence="1">26406</strain>
    </source>
</reference>
<gene>
    <name evidence="1" type="ORF">FOMG_17979</name>
</gene>
<dbReference type="Proteomes" id="UP000030703">
    <property type="component" value="Unassembled WGS sequence"/>
</dbReference>